<comment type="similarity">
    <text evidence="2 8">Belongs to the major facilitator superfamily. Bcr/CmlA family.</text>
</comment>
<dbReference type="Proteomes" id="UP000649829">
    <property type="component" value="Unassembled WGS sequence"/>
</dbReference>
<reference evidence="10" key="2">
    <citation type="submission" date="2020-09" db="EMBL/GenBank/DDBJ databases">
        <authorList>
            <person name="Sun Q."/>
            <person name="Zhou Y."/>
        </authorList>
    </citation>
    <scope>NUCLEOTIDE SEQUENCE</scope>
    <source>
        <strain evidence="10">CGMCC 1.6293</strain>
    </source>
</reference>
<evidence type="ECO:0000256" key="7">
    <source>
        <dbReference type="ARBA" id="ARBA00023136"/>
    </source>
</evidence>
<evidence type="ECO:0000256" key="1">
    <source>
        <dbReference type="ARBA" id="ARBA00004651"/>
    </source>
</evidence>
<evidence type="ECO:0000256" key="6">
    <source>
        <dbReference type="ARBA" id="ARBA00022989"/>
    </source>
</evidence>
<gene>
    <name evidence="10" type="ORF">GCM10011534_13390</name>
</gene>
<dbReference type="PROSITE" id="PS50850">
    <property type="entry name" value="MFS"/>
    <property type="match status" value="1"/>
</dbReference>
<keyword evidence="6 8" id="KW-1133">Transmembrane helix</keyword>
<dbReference type="Gene3D" id="1.20.1720.10">
    <property type="entry name" value="Multidrug resistance protein D"/>
    <property type="match status" value="1"/>
</dbReference>
<feature type="transmembrane region" description="Helical" evidence="8">
    <location>
        <begin position="341"/>
        <end position="362"/>
    </location>
</feature>
<feature type="transmembrane region" description="Helical" evidence="8">
    <location>
        <begin position="211"/>
        <end position="235"/>
    </location>
</feature>
<dbReference type="AlphaFoldDB" id="A0A917SRE0"/>
<dbReference type="RefSeq" id="WP_051630382.1">
    <property type="nucleotide sequence ID" value="NZ_BMLF01000001.1"/>
</dbReference>
<dbReference type="EMBL" id="BMLF01000001">
    <property type="protein sequence ID" value="GGL92512.1"/>
    <property type="molecule type" value="Genomic_DNA"/>
</dbReference>
<feature type="transmembrane region" description="Helical" evidence="8">
    <location>
        <begin position="304"/>
        <end position="329"/>
    </location>
</feature>
<keyword evidence="8" id="KW-0997">Cell inner membrane</keyword>
<dbReference type="InterPro" id="IPR005829">
    <property type="entry name" value="Sugar_transporter_CS"/>
</dbReference>
<dbReference type="PROSITE" id="PS00216">
    <property type="entry name" value="SUGAR_TRANSPORT_1"/>
    <property type="match status" value="1"/>
</dbReference>
<dbReference type="InterPro" id="IPR020846">
    <property type="entry name" value="MFS_dom"/>
</dbReference>
<reference evidence="10" key="1">
    <citation type="journal article" date="2014" name="Int. J. Syst. Evol. Microbiol.">
        <title>Complete genome sequence of Corynebacterium casei LMG S-19264T (=DSM 44701T), isolated from a smear-ripened cheese.</title>
        <authorList>
            <consortium name="US DOE Joint Genome Institute (JGI-PGF)"/>
            <person name="Walter F."/>
            <person name="Albersmeier A."/>
            <person name="Kalinowski J."/>
            <person name="Ruckert C."/>
        </authorList>
    </citation>
    <scope>NUCLEOTIDE SEQUENCE</scope>
    <source>
        <strain evidence="10">CGMCC 1.6293</strain>
    </source>
</reference>
<feature type="transmembrane region" description="Helical" evidence="8">
    <location>
        <begin position="134"/>
        <end position="156"/>
    </location>
</feature>
<proteinExistence type="inferred from homology"/>
<keyword evidence="3 8" id="KW-0813">Transport</keyword>
<feature type="transmembrane region" description="Helical" evidence="8">
    <location>
        <begin position="368"/>
        <end position="389"/>
    </location>
</feature>
<protein>
    <recommendedName>
        <fullName evidence="8">Bcr/CflA family efflux transporter</fullName>
    </recommendedName>
</protein>
<evidence type="ECO:0000313" key="10">
    <source>
        <dbReference type="EMBL" id="GGL92512.1"/>
    </source>
</evidence>
<dbReference type="InterPro" id="IPR011701">
    <property type="entry name" value="MFS"/>
</dbReference>
<dbReference type="PANTHER" id="PTHR43124">
    <property type="entry name" value="PURINE EFFLUX PUMP PBUE"/>
    <property type="match status" value="1"/>
</dbReference>
<keyword evidence="4" id="KW-1003">Cell membrane</keyword>
<name>A0A917SRE0_9RHOB</name>
<evidence type="ECO:0000256" key="3">
    <source>
        <dbReference type="ARBA" id="ARBA00022448"/>
    </source>
</evidence>
<evidence type="ECO:0000256" key="2">
    <source>
        <dbReference type="ARBA" id="ARBA00006236"/>
    </source>
</evidence>
<accession>A0A917SRE0</accession>
<dbReference type="InterPro" id="IPR004812">
    <property type="entry name" value="Efflux_drug-R_Bcr/CmlA"/>
</dbReference>
<evidence type="ECO:0000256" key="4">
    <source>
        <dbReference type="ARBA" id="ARBA00022475"/>
    </source>
</evidence>
<evidence type="ECO:0000259" key="9">
    <source>
        <dbReference type="PROSITE" id="PS50850"/>
    </source>
</evidence>
<organism evidence="10 11">
    <name type="scientific">Pseudooceanicola nanhaiensis</name>
    <dbReference type="NCBI Taxonomy" id="375761"/>
    <lineage>
        <taxon>Bacteria</taxon>
        <taxon>Pseudomonadati</taxon>
        <taxon>Pseudomonadota</taxon>
        <taxon>Alphaproteobacteria</taxon>
        <taxon>Rhodobacterales</taxon>
        <taxon>Paracoccaceae</taxon>
        <taxon>Pseudooceanicola</taxon>
    </lineage>
</organism>
<keyword evidence="7 8" id="KW-0472">Membrane</keyword>
<dbReference type="GO" id="GO:0042910">
    <property type="term" value="F:xenobiotic transmembrane transporter activity"/>
    <property type="evidence" value="ECO:0007669"/>
    <property type="project" value="InterPro"/>
</dbReference>
<comment type="subcellular location">
    <subcellularLocation>
        <location evidence="8">Cell inner membrane</location>
        <topology evidence="8">Multi-pass membrane protein</topology>
    </subcellularLocation>
    <subcellularLocation>
        <location evidence="1">Cell membrane</location>
        <topology evidence="1">Multi-pass membrane protein</topology>
    </subcellularLocation>
</comment>
<dbReference type="NCBIfam" id="TIGR00710">
    <property type="entry name" value="efflux_Bcr_CflA"/>
    <property type="match status" value="1"/>
</dbReference>
<dbReference type="InterPro" id="IPR036259">
    <property type="entry name" value="MFS_trans_sf"/>
</dbReference>
<dbReference type="InterPro" id="IPR050189">
    <property type="entry name" value="MFS_Efflux_Transporters"/>
</dbReference>
<dbReference type="GO" id="GO:1990961">
    <property type="term" value="P:xenobiotic detoxification by transmembrane export across the plasma membrane"/>
    <property type="evidence" value="ECO:0007669"/>
    <property type="project" value="InterPro"/>
</dbReference>
<dbReference type="PANTHER" id="PTHR43124:SF3">
    <property type="entry name" value="CHLORAMPHENICOL EFFLUX PUMP RV0191"/>
    <property type="match status" value="1"/>
</dbReference>
<feature type="transmembrane region" description="Helical" evidence="8">
    <location>
        <begin position="277"/>
        <end position="298"/>
    </location>
</feature>
<dbReference type="SUPFAM" id="SSF103473">
    <property type="entry name" value="MFS general substrate transporter"/>
    <property type="match status" value="1"/>
</dbReference>
<comment type="caution">
    <text evidence="10">The sequence shown here is derived from an EMBL/GenBank/DDBJ whole genome shotgun (WGS) entry which is preliminary data.</text>
</comment>
<feature type="transmembrane region" description="Helical" evidence="8">
    <location>
        <begin position="46"/>
        <end position="65"/>
    </location>
</feature>
<evidence type="ECO:0000256" key="5">
    <source>
        <dbReference type="ARBA" id="ARBA00022692"/>
    </source>
</evidence>
<dbReference type="Pfam" id="PF07690">
    <property type="entry name" value="MFS_1"/>
    <property type="match status" value="1"/>
</dbReference>
<feature type="domain" description="Major facilitator superfamily (MFS) profile" evidence="9">
    <location>
        <begin position="8"/>
        <end position="394"/>
    </location>
</feature>
<sequence length="412" mass="43247">MAFRAATTPPHITTLVMLTGTSVLTLNMFLPSLAHMAEDFEVDYGVMSLAIGGYLAISAVVQVIIGPLSDRYGRRPLVLVGMLVFFLASLLCAVTESFEWFLVGRLMQTASATGMALSRAAIRDQYDERDSAAKLALISTLMAVAPMMGPMLGGFLDAVFGWRANFLLYALMGAVLFVLCWVDAGETHHNRSTSFGAQFREYPALVGSRRFWGYAVCVALSVSTFHIFVTAAPLIAPAAFGMGTAELGMWMGSITLGFMIGTLISTRVSRRAELTSMMIAGRLLAVVGISAGGLLIWAGLVHEYVFFGAMILSGMGNGLTSPNATAGAVSVRPHLAGSASGLSSALIVGMGAVTTTLTGALVTEENGLLLVPGLMVAASVLGLLAALYVRRVNRQEAALAAARAEACAQAAE</sequence>
<feature type="transmembrane region" description="Helical" evidence="8">
    <location>
        <begin position="77"/>
        <end position="96"/>
    </location>
</feature>
<dbReference type="GO" id="GO:0005886">
    <property type="term" value="C:plasma membrane"/>
    <property type="evidence" value="ECO:0007669"/>
    <property type="project" value="UniProtKB-SubCell"/>
</dbReference>
<feature type="transmembrane region" description="Helical" evidence="8">
    <location>
        <begin position="247"/>
        <end position="265"/>
    </location>
</feature>
<keyword evidence="5 8" id="KW-0812">Transmembrane</keyword>
<dbReference type="CDD" id="cd17320">
    <property type="entry name" value="MFS_MdfA_MDR_like"/>
    <property type="match status" value="1"/>
</dbReference>
<keyword evidence="11" id="KW-1185">Reference proteome</keyword>
<evidence type="ECO:0000313" key="11">
    <source>
        <dbReference type="Proteomes" id="UP000649829"/>
    </source>
</evidence>
<evidence type="ECO:0000256" key="8">
    <source>
        <dbReference type="RuleBase" id="RU365088"/>
    </source>
</evidence>
<comment type="caution">
    <text evidence="8">Lacks conserved residue(s) required for the propagation of feature annotation.</text>
</comment>
<feature type="transmembrane region" description="Helical" evidence="8">
    <location>
        <begin position="12"/>
        <end position="34"/>
    </location>
</feature>
<feature type="transmembrane region" description="Helical" evidence="8">
    <location>
        <begin position="162"/>
        <end position="182"/>
    </location>
</feature>